<proteinExistence type="predicted"/>
<sequence>MESPTTGLSAETAAIVAEVESLLRPLAKYKERSHVTSKTQHIALLQNLKDSDTSPTVVLFGDSMLERMITTGQSPSLEPWPSQAMLYDASDNATSQSESKQGRLQGVANFGVGGDKIQNMAYRLIGNPNPDPAKSLPALASLLAVRKEVKLWIVHAGTNNLHPKKGLTDGDRNALAAMLRAILVISSPEVECKVLLTGLFPRKDISQKLINEANAKLLGIVGELNGGLQNDRVVFLPATEAIRTEDHLVDHVHLSLEGYRIWTMELFPAVMKVLEGFEDVRS</sequence>
<dbReference type="GO" id="GO:0016788">
    <property type="term" value="F:hydrolase activity, acting on ester bonds"/>
    <property type="evidence" value="ECO:0007669"/>
    <property type="project" value="InterPro"/>
</dbReference>
<keyword evidence="2" id="KW-0378">Hydrolase</keyword>
<dbReference type="Gene3D" id="3.40.50.1110">
    <property type="entry name" value="SGNH hydrolase"/>
    <property type="match status" value="1"/>
</dbReference>
<evidence type="ECO:0000313" key="3">
    <source>
        <dbReference type="Proteomes" id="UP001174934"/>
    </source>
</evidence>
<organism evidence="2 3">
    <name type="scientific">Bombardia bombarda</name>
    <dbReference type="NCBI Taxonomy" id="252184"/>
    <lineage>
        <taxon>Eukaryota</taxon>
        <taxon>Fungi</taxon>
        <taxon>Dikarya</taxon>
        <taxon>Ascomycota</taxon>
        <taxon>Pezizomycotina</taxon>
        <taxon>Sordariomycetes</taxon>
        <taxon>Sordariomycetidae</taxon>
        <taxon>Sordariales</taxon>
        <taxon>Lasiosphaeriaceae</taxon>
        <taxon>Bombardia</taxon>
    </lineage>
</organism>
<gene>
    <name evidence="2" type="ORF">B0T17DRAFT_488557</name>
</gene>
<keyword evidence="3" id="KW-1185">Reference proteome</keyword>
<protein>
    <submittedName>
        <fullName evidence="2">SGNH hydrolase-type esterase domain-containing protein</fullName>
    </submittedName>
</protein>
<dbReference type="Proteomes" id="UP001174934">
    <property type="component" value="Unassembled WGS sequence"/>
</dbReference>
<evidence type="ECO:0000313" key="2">
    <source>
        <dbReference type="EMBL" id="KAK0630482.1"/>
    </source>
</evidence>
<feature type="domain" description="SGNH hydrolase-type esterase" evidence="1">
    <location>
        <begin position="60"/>
        <end position="261"/>
    </location>
</feature>
<accession>A0AA39XAR4</accession>
<dbReference type="Pfam" id="PF13472">
    <property type="entry name" value="Lipase_GDSL_2"/>
    <property type="match status" value="1"/>
</dbReference>
<evidence type="ECO:0000259" key="1">
    <source>
        <dbReference type="Pfam" id="PF13472"/>
    </source>
</evidence>
<dbReference type="InterPro" id="IPR013830">
    <property type="entry name" value="SGNH_hydro"/>
</dbReference>
<name>A0AA39XAR4_9PEZI</name>
<dbReference type="SUPFAM" id="SSF52266">
    <property type="entry name" value="SGNH hydrolase"/>
    <property type="match status" value="1"/>
</dbReference>
<dbReference type="EMBL" id="JAULSR010000002">
    <property type="protein sequence ID" value="KAK0630482.1"/>
    <property type="molecule type" value="Genomic_DNA"/>
</dbReference>
<dbReference type="InterPro" id="IPR036514">
    <property type="entry name" value="SGNH_hydro_sf"/>
</dbReference>
<reference evidence="2" key="1">
    <citation type="submission" date="2023-06" db="EMBL/GenBank/DDBJ databases">
        <title>Genome-scale phylogeny and comparative genomics of the fungal order Sordariales.</title>
        <authorList>
            <consortium name="Lawrence Berkeley National Laboratory"/>
            <person name="Hensen N."/>
            <person name="Bonometti L."/>
            <person name="Westerberg I."/>
            <person name="Brannstrom I.O."/>
            <person name="Guillou S."/>
            <person name="Cros-Aarteil S."/>
            <person name="Calhoun S."/>
            <person name="Haridas S."/>
            <person name="Kuo A."/>
            <person name="Mondo S."/>
            <person name="Pangilinan J."/>
            <person name="Riley R."/>
            <person name="LaButti K."/>
            <person name="Andreopoulos B."/>
            <person name="Lipzen A."/>
            <person name="Chen C."/>
            <person name="Yanf M."/>
            <person name="Daum C."/>
            <person name="Ng V."/>
            <person name="Clum A."/>
            <person name="Steindorff A."/>
            <person name="Ohm R."/>
            <person name="Martin F."/>
            <person name="Silar P."/>
            <person name="Natvig D."/>
            <person name="Lalanne C."/>
            <person name="Gautier V."/>
            <person name="Ament-velasquez S.L."/>
            <person name="Kruys A."/>
            <person name="Hutchinson M.I."/>
            <person name="Powell A.J."/>
            <person name="Barry K."/>
            <person name="Miller A.N."/>
            <person name="Grigoriev I.V."/>
            <person name="Debuchy R."/>
            <person name="Gladieux P."/>
            <person name="Thoren M.H."/>
            <person name="Johannesson H."/>
        </authorList>
    </citation>
    <scope>NUCLEOTIDE SEQUENCE</scope>
    <source>
        <strain evidence="2">SMH3391-2</strain>
    </source>
</reference>
<dbReference type="AlphaFoldDB" id="A0AA39XAR4"/>
<comment type="caution">
    <text evidence="2">The sequence shown here is derived from an EMBL/GenBank/DDBJ whole genome shotgun (WGS) entry which is preliminary data.</text>
</comment>